<keyword evidence="3" id="KW-1185">Reference proteome</keyword>
<dbReference type="Proteomes" id="UP001595816">
    <property type="component" value="Unassembled WGS sequence"/>
</dbReference>
<dbReference type="RefSeq" id="WP_253761697.1">
    <property type="nucleotide sequence ID" value="NZ_JAMZDZ010000001.1"/>
</dbReference>
<keyword evidence="1" id="KW-1133">Transmembrane helix</keyword>
<accession>A0ABV8LT09</accession>
<proteinExistence type="predicted"/>
<organism evidence="2 3">
    <name type="scientific">Hamadaea flava</name>
    <dbReference type="NCBI Taxonomy" id="1742688"/>
    <lineage>
        <taxon>Bacteria</taxon>
        <taxon>Bacillati</taxon>
        <taxon>Actinomycetota</taxon>
        <taxon>Actinomycetes</taxon>
        <taxon>Micromonosporales</taxon>
        <taxon>Micromonosporaceae</taxon>
        <taxon>Hamadaea</taxon>
    </lineage>
</organism>
<name>A0ABV8LT09_9ACTN</name>
<feature type="transmembrane region" description="Helical" evidence="1">
    <location>
        <begin position="78"/>
        <end position="98"/>
    </location>
</feature>
<dbReference type="EMBL" id="JBHSAY010000015">
    <property type="protein sequence ID" value="MFC4134116.1"/>
    <property type="molecule type" value="Genomic_DNA"/>
</dbReference>
<evidence type="ECO:0000313" key="3">
    <source>
        <dbReference type="Proteomes" id="UP001595816"/>
    </source>
</evidence>
<gene>
    <name evidence="2" type="ORF">ACFOZ4_26185</name>
</gene>
<evidence type="ECO:0000313" key="2">
    <source>
        <dbReference type="EMBL" id="MFC4134116.1"/>
    </source>
</evidence>
<keyword evidence="1" id="KW-0812">Transmembrane</keyword>
<keyword evidence="1" id="KW-0472">Membrane</keyword>
<feature type="transmembrane region" description="Helical" evidence="1">
    <location>
        <begin position="131"/>
        <end position="150"/>
    </location>
</feature>
<reference evidence="3" key="1">
    <citation type="journal article" date="2019" name="Int. J. Syst. Evol. Microbiol.">
        <title>The Global Catalogue of Microorganisms (GCM) 10K type strain sequencing project: providing services to taxonomists for standard genome sequencing and annotation.</title>
        <authorList>
            <consortium name="The Broad Institute Genomics Platform"/>
            <consortium name="The Broad Institute Genome Sequencing Center for Infectious Disease"/>
            <person name="Wu L."/>
            <person name="Ma J."/>
        </authorList>
    </citation>
    <scope>NUCLEOTIDE SEQUENCE [LARGE SCALE GENOMIC DNA]</scope>
    <source>
        <strain evidence="3">CGMCC 4.7289</strain>
    </source>
</reference>
<evidence type="ECO:0000256" key="1">
    <source>
        <dbReference type="SAM" id="Phobius"/>
    </source>
</evidence>
<sequence>MTDLFPPNLSDRPAAPVPHAPALDISCRYCGSRPAVDVTFKRHTGMFIMRQTVTYPGPFCRDCGLSVFRSATAHTVGVGWAGLLSLFIFPFVVLGNLLSRRKLTGLAEPTPPVDAPVRPAHPGKPLLLRPLAYVLLVPILILGLGAWAAAKDTAENQVGRCVTVLTDTDVDIVDCAQRHDGVIVSVVDRDASCPASAIGEVERMSGDLNRDGGKKLCVGEG</sequence>
<protein>
    <submittedName>
        <fullName evidence="2">Uncharacterized protein</fullName>
    </submittedName>
</protein>
<comment type="caution">
    <text evidence="2">The sequence shown here is derived from an EMBL/GenBank/DDBJ whole genome shotgun (WGS) entry which is preliminary data.</text>
</comment>